<dbReference type="InterPro" id="IPR043128">
    <property type="entry name" value="Rev_trsase/Diguanyl_cyclase"/>
</dbReference>
<feature type="domain" description="Reverse transcriptase" evidence="7">
    <location>
        <begin position="1"/>
        <end position="67"/>
    </location>
</feature>
<dbReference type="Pfam" id="PF00078">
    <property type="entry name" value="RVT_1"/>
    <property type="match status" value="1"/>
</dbReference>
<dbReference type="GO" id="GO:0004523">
    <property type="term" value="F:RNA-DNA hybrid ribonuclease activity"/>
    <property type="evidence" value="ECO:0007669"/>
    <property type="project" value="InterPro"/>
</dbReference>
<name>A0AAW2RGV5_SESRA</name>
<dbReference type="GO" id="GO:0003964">
    <property type="term" value="F:RNA-directed DNA polymerase activity"/>
    <property type="evidence" value="ECO:0007669"/>
    <property type="project" value="UniProtKB-KW"/>
</dbReference>
<evidence type="ECO:0000256" key="6">
    <source>
        <dbReference type="ARBA" id="ARBA00022918"/>
    </source>
</evidence>
<dbReference type="InterPro" id="IPR012337">
    <property type="entry name" value="RNaseH-like_sf"/>
</dbReference>
<dbReference type="CDD" id="cd01647">
    <property type="entry name" value="RT_LTR"/>
    <property type="match status" value="1"/>
</dbReference>
<dbReference type="Pfam" id="PF13456">
    <property type="entry name" value="RVT_3"/>
    <property type="match status" value="1"/>
</dbReference>
<comment type="caution">
    <text evidence="9">The sequence shown here is derived from an EMBL/GenBank/DDBJ whole genome shotgun (WGS) entry which is preliminary data.</text>
</comment>
<dbReference type="SUPFAM" id="SSF53098">
    <property type="entry name" value="Ribonuclease H-like"/>
    <property type="match status" value="1"/>
</dbReference>
<proteinExistence type="predicted"/>
<dbReference type="InterPro" id="IPR043502">
    <property type="entry name" value="DNA/RNA_pol_sf"/>
</dbReference>
<dbReference type="InterPro" id="IPR041373">
    <property type="entry name" value="RT_RNaseH"/>
</dbReference>
<gene>
    <name evidence="9" type="ORF">Sradi_3236400</name>
</gene>
<dbReference type="PROSITE" id="PS50879">
    <property type="entry name" value="RNASE_H_1"/>
    <property type="match status" value="1"/>
</dbReference>
<dbReference type="Pfam" id="PF17917">
    <property type="entry name" value="RT_RNaseH"/>
    <property type="match status" value="1"/>
</dbReference>
<keyword evidence="2" id="KW-0548">Nucleotidyltransferase</keyword>
<sequence length="483" mass="55760">MQRIFDDMLHKNVECYVNDLVVKSKKREDHLYDLRKVFERLRRYQLKMNPSKCAFGITSGKFLGFIVRQRGIEIGQAKIDAILRMPEPRNIHELKSLQEKLAYLRRCISNLAGRCQPFSLLMKKDVPFEWDEACDKAFKSIKSYLMKPPVLVAPVYGHPLILYVAAQERSIGILLAQKNDEGKENALYYLSRTMTPNELKYSPIEKLCLALIFAIQKLKHYFQSHSIHLVSKANPLKYVMTKPVLSDRLARWYLQLQQFEITYVPQKAVKGQVLADFLADHPIPAEWELSDDLPDEYVLVIEITPPWKMYFDGASHKEGASAGVVFVTSEEEVLPYSFTLTQNCSNNVAEYQALIFGLEMAVDTKQRHLKVYGDSQLVINQLLGLYEVKKPELLPYHNYVKRLMGWLGDVELEYLPRRDNKQADALAKLASTLSMTDKDARIPICKSWVIPPIFSDMKTTCCKKMKITSWRFLKLKKKIGGNH</sequence>
<organism evidence="9">
    <name type="scientific">Sesamum radiatum</name>
    <name type="common">Black benniseed</name>
    <dbReference type="NCBI Taxonomy" id="300843"/>
    <lineage>
        <taxon>Eukaryota</taxon>
        <taxon>Viridiplantae</taxon>
        <taxon>Streptophyta</taxon>
        <taxon>Embryophyta</taxon>
        <taxon>Tracheophyta</taxon>
        <taxon>Spermatophyta</taxon>
        <taxon>Magnoliopsida</taxon>
        <taxon>eudicotyledons</taxon>
        <taxon>Gunneridae</taxon>
        <taxon>Pentapetalae</taxon>
        <taxon>asterids</taxon>
        <taxon>lamiids</taxon>
        <taxon>Lamiales</taxon>
        <taxon>Pedaliaceae</taxon>
        <taxon>Sesamum</taxon>
    </lineage>
</organism>
<dbReference type="InterPro" id="IPR036397">
    <property type="entry name" value="RNaseH_sf"/>
</dbReference>
<evidence type="ECO:0000313" key="9">
    <source>
        <dbReference type="EMBL" id="KAL0379309.1"/>
    </source>
</evidence>
<dbReference type="Gene3D" id="3.30.70.270">
    <property type="match status" value="2"/>
</dbReference>
<evidence type="ECO:0000256" key="4">
    <source>
        <dbReference type="ARBA" id="ARBA00022759"/>
    </source>
</evidence>
<dbReference type="EMBL" id="JACGWJ010000013">
    <property type="protein sequence ID" value="KAL0379309.1"/>
    <property type="molecule type" value="Genomic_DNA"/>
</dbReference>
<dbReference type="PROSITE" id="PS50878">
    <property type="entry name" value="RT_POL"/>
    <property type="match status" value="1"/>
</dbReference>
<keyword evidence="1" id="KW-0808">Transferase</keyword>
<dbReference type="SUPFAM" id="SSF56672">
    <property type="entry name" value="DNA/RNA polymerases"/>
    <property type="match status" value="1"/>
</dbReference>
<evidence type="ECO:0000259" key="8">
    <source>
        <dbReference type="PROSITE" id="PS50879"/>
    </source>
</evidence>
<dbReference type="InterPro" id="IPR002156">
    <property type="entry name" value="RNaseH_domain"/>
</dbReference>
<reference evidence="9" key="2">
    <citation type="journal article" date="2024" name="Plant">
        <title>Genomic evolution and insights into agronomic trait innovations of Sesamum species.</title>
        <authorList>
            <person name="Miao H."/>
            <person name="Wang L."/>
            <person name="Qu L."/>
            <person name="Liu H."/>
            <person name="Sun Y."/>
            <person name="Le M."/>
            <person name="Wang Q."/>
            <person name="Wei S."/>
            <person name="Zheng Y."/>
            <person name="Lin W."/>
            <person name="Duan Y."/>
            <person name="Cao H."/>
            <person name="Xiong S."/>
            <person name="Wang X."/>
            <person name="Wei L."/>
            <person name="Li C."/>
            <person name="Ma Q."/>
            <person name="Ju M."/>
            <person name="Zhao R."/>
            <person name="Li G."/>
            <person name="Mu C."/>
            <person name="Tian Q."/>
            <person name="Mei H."/>
            <person name="Zhang T."/>
            <person name="Gao T."/>
            <person name="Zhang H."/>
        </authorList>
    </citation>
    <scope>NUCLEOTIDE SEQUENCE</scope>
    <source>
        <strain evidence="9">G02</strain>
    </source>
</reference>
<dbReference type="AlphaFoldDB" id="A0AAW2RGV5"/>
<evidence type="ECO:0000259" key="7">
    <source>
        <dbReference type="PROSITE" id="PS50878"/>
    </source>
</evidence>
<feature type="domain" description="RNase H type-1" evidence="8">
    <location>
        <begin position="303"/>
        <end position="432"/>
    </location>
</feature>
<evidence type="ECO:0000256" key="3">
    <source>
        <dbReference type="ARBA" id="ARBA00022722"/>
    </source>
</evidence>
<dbReference type="InterPro" id="IPR000477">
    <property type="entry name" value="RT_dom"/>
</dbReference>
<dbReference type="PANTHER" id="PTHR48475">
    <property type="entry name" value="RIBONUCLEASE H"/>
    <property type="match status" value="1"/>
</dbReference>
<reference evidence="9" key="1">
    <citation type="submission" date="2020-06" db="EMBL/GenBank/DDBJ databases">
        <authorList>
            <person name="Li T."/>
            <person name="Hu X."/>
            <person name="Zhang T."/>
            <person name="Song X."/>
            <person name="Zhang H."/>
            <person name="Dai N."/>
            <person name="Sheng W."/>
            <person name="Hou X."/>
            <person name="Wei L."/>
        </authorList>
    </citation>
    <scope>NUCLEOTIDE SEQUENCE</scope>
    <source>
        <strain evidence="9">G02</strain>
        <tissue evidence="9">Leaf</tissue>
    </source>
</reference>
<dbReference type="Gene3D" id="3.30.420.10">
    <property type="entry name" value="Ribonuclease H-like superfamily/Ribonuclease H"/>
    <property type="match status" value="1"/>
</dbReference>
<protein>
    <submittedName>
        <fullName evidence="9">Uncharacterized protein</fullName>
    </submittedName>
</protein>
<dbReference type="GO" id="GO:0003676">
    <property type="term" value="F:nucleic acid binding"/>
    <property type="evidence" value="ECO:0007669"/>
    <property type="project" value="InterPro"/>
</dbReference>
<keyword evidence="3" id="KW-0540">Nuclease</keyword>
<dbReference type="PANTHER" id="PTHR48475:SF1">
    <property type="entry name" value="RNASE H TYPE-1 DOMAIN-CONTAINING PROTEIN"/>
    <property type="match status" value="1"/>
</dbReference>
<dbReference type="CDD" id="cd09274">
    <property type="entry name" value="RNase_HI_RT_Ty3"/>
    <property type="match status" value="1"/>
</dbReference>
<evidence type="ECO:0000256" key="1">
    <source>
        <dbReference type="ARBA" id="ARBA00022679"/>
    </source>
</evidence>
<keyword evidence="4" id="KW-0255">Endonuclease</keyword>
<evidence type="ECO:0000256" key="2">
    <source>
        <dbReference type="ARBA" id="ARBA00022695"/>
    </source>
</evidence>
<evidence type="ECO:0000256" key="5">
    <source>
        <dbReference type="ARBA" id="ARBA00022801"/>
    </source>
</evidence>
<keyword evidence="6" id="KW-0695">RNA-directed DNA polymerase</keyword>
<keyword evidence="5" id="KW-0378">Hydrolase</keyword>
<accession>A0AAW2RGV5</accession>
<dbReference type="CDD" id="cd09279">
    <property type="entry name" value="RNase_HI_like"/>
    <property type="match status" value="1"/>
</dbReference>